<comment type="similarity">
    <text evidence="4">Belongs to the D-isomer specific 2-hydroxyacid dehydrogenase family.</text>
</comment>
<dbReference type="AlphaFoldDB" id="A0A1R0FCG7"/>
<name>A0A1R0FCG7_9HYPH</name>
<feature type="domain" description="D-isomer specific 2-hydroxyacid dehydrogenase NAD-binding" evidence="6">
    <location>
        <begin position="108"/>
        <end position="281"/>
    </location>
</feature>
<dbReference type="InterPro" id="IPR006140">
    <property type="entry name" value="D-isomer_DH_NAD-bd"/>
</dbReference>
<protein>
    <submittedName>
        <fullName evidence="7">Lactate dehydrogenase</fullName>
    </submittedName>
</protein>
<dbReference type="SUPFAM" id="SSF52283">
    <property type="entry name" value="Formate/glycerate dehydrogenase catalytic domain-like"/>
    <property type="match status" value="1"/>
</dbReference>
<dbReference type="Proteomes" id="UP000187344">
    <property type="component" value="Unassembled WGS sequence"/>
</dbReference>
<dbReference type="RefSeq" id="WP_075869791.1">
    <property type="nucleotide sequence ID" value="NZ_LXYT01000001.1"/>
</dbReference>
<evidence type="ECO:0000256" key="3">
    <source>
        <dbReference type="ARBA" id="ARBA00023027"/>
    </source>
</evidence>
<dbReference type="InterPro" id="IPR050223">
    <property type="entry name" value="D-isomer_2-hydroxyacid_DH"/>
</dbReference>
<comment type="caution">
    <text evidence="7">The sequence shown here is derived from an EMBL/GenBank/DDBJ whole genome shotgun (WGS) entry which is preliminary data.</text>
</comment>
<evidence type="ECO:0000259" key="5">
    <source>
        <dbReference type="Pfam" id="PF00389"/>
    </source>
</evidence>
<dbReference type="GO" id="GO:0051287">
    <property type="term" value="F:NAD binding"/>
    <property type="evidence" value="ECO:0007669"/>
    <property type="project" value="InterPro"/>
</dbReference>
<dbReference type="Gene3D" id="3.40.50.720">
    <property type="entry name" value="NAD(P)-binding Rossmann-like Domain"/>
    <property type="match status" value="2"/>
</dbReference>
<organism evidence="7 8">
    <name type="scientific">Bartonella apis</name>
    <dbReference type="NCBI Taxonomy" id="1686310"/>
    <lineage>
        <taxon>Bacteria</taxon>
        <taxon>Pseudomonadati</taxon>
        <taxon>Pseudomonadota</taxon>
        <taxon>Alphaproteobacteria</taxon>
        <taxon>Hyphomicrobiales</taxon>
        <taxon>Bartonellaceae</taxon>
        <taxon>Bartonella</taxon>
    </lineage>
</organism>
<sequence>MKQDILVLSPLEERQMGDLDKRYHLLRADLVKDNDGFIEKNAKDCRAVISTGNIVFDKNLISKLPQVGLVACVTAGFDQVNLKDLKDHKIRLTNTPDVLTDDVADVALMLMLAARRRLVFGDHYVRSGEWAKKGPMALTETTAGKRAGVVGLGRIGHAIAKRFESCGLAIGYYGRHKKPDVAYQFFPSLVELAKWSDILVVAVTGGKETEKLISKEVIAALGNRGSLINISRGTVIDEDAMIKALQSKELETAGLDVYLNEPNINPAFYKLENVVLYPHHGSGTVETRDRMSDLVVENIDAFFADKPLPSEVKL</sequence>
<gene>
    <name evidence="7" type="ORF">PEB0149_021680</name>
</gene>
<keyword evidence="1" id="KW-0521">NADP</keyword>
<proteinExistence type="inferred from homology"/>
<dbReference type="GO" id="GO:0016618">
    <property type="term" value="F:hydroxypyruvate reductase [NAD(P)H] activity"/>
    <property type="evidence" value="ECO:0007669"/>
    <property type="project" value="TreeGrafter"/>
</dbReference>
<evidence type="ECO:0000313" key="8">
    <source>
        <dbReference type="Proteomes" id="UP000187344"/>
    </source>
</evidence>
<dbReference type="SUPFAM" id="SSF51735">
    <property type="entry name" value="NAD(P)-binding Rossmann-fold domains"/>
    <property type="match status" value="1"/>
</dbReference>
<reference evidence="7 8" key="1">
    <citation type="submission" date="2016-12" db="EMBL/GenBank/DDBJ databases">
        <title>Comparative genomics of Bartonella apis.</title>
        <authorList>
            <person name="Engel P."/>
        </authorList>
    </citation>
    <scope>NUCLEOTIDE SEQUENCE [LARGE SCALE GENOMIC DNA]</scope>
    <source>
        <strain evidence="7 8">PEB0149</strain>
    </source>
</reference>
<keyword evidence="8" id="KW-1185">Reference proteome</keyword>
<accession>A0A1R0FCG7</accession>
<evidence type="ECO:0000256" key="4">
    <source>
        <dbReference type="RuleBase" id="RU003719"/>
    </source>
</evidence>
<dbReference type="Pfam" id="PF00389">
    <property type="entry name" value="2-Hacid_dh"/>
    <property type="match status" value="1"/>
</dbReference>
<dbReference type="InterPro" id="IPR006139">
    <property type="entry name" value="D-isomer_2_OHA_DH_cat_dom"/>
</dbReference>
<dbReference type="InterPro" id="IPR036291">
    <property type="entry name" value="NAD(P)-bd_dom_sf"/>
</dbReference>
<dbReference type="GO" id="GO:0005829">
    <property type="term" value="C:cytosol"/>
    <property type="evidence" value="ECO:0007669"/>
    <property type="project" value="TreeGrafter"/>
</dbReference>
<dbReference type="EMBL" id="LXYT01000001">
    <property type="protein sequence ID" value="OLY44693.1"/>
    <property type="molecule type" value="Genomic_DNA"/>
</dbReference>
<dbReference type="PANTHER" id="PTHR10996:SF178">
    <property type="entry name" value="2-HYDROXYACID DEHYDROGENASE YGL185C-RELATED"/>
    <property type="match status" value="1"/>
</dbReference>
<dbReference type="Pfam" id="PF02826">
    <property type="entry name" value="2-Hacid_dh_C"/>
    <property type="match status" value="1"/>
</dbReference>
<keyword evidence="2 4" id="KW-0560">Oxidoreductase</keyword>
<dbReference type="FunFam" id="3.40.50.720:FF:000213">
    <property type="entry name" value="Putative 2-hydroxyacid dehydrogenase"/>
    <property type="match status" value="1"/>
</dbReference>
<evidence type="ECO:0000259" key="6">
    <source>
        <dbReference type="Pfam" id="PF02826"/>
    </source>
</evidence>
<feature type="domain" description="D-isomer specific 2-hydroxyacid dehydrogenase catalytic" evidence="5">
    <location>
        <begin position="5"/>
        <end position="313"/>
    </location>
</feature>
<evidence type="ECO:0000256" key="1">
    <source>
        <dbReference type="ARBA" id="ARBA00022857"/>
    </source>
</evidence>
<evidence type="ECO:0000256" key="2">
    <source>
        <dbReference type="ARBA" id="ARBA00023002"/>
    </source>
</evidence>
<dbReference type="PANTHER" id="PTHR10996">
    <property type="entry name" value="2-HYDROXYACID DEHYDROGENASE-RELATED"/>
    <property type="match status" value="1"/>
</dbReference>
<dbReference type="CDD" id="cd12156">
    <property type="entry name" value="HPPR"/>
    <property type="match status" value="1"/>
</dbReference>
<dbReference type="OrthoDB" id="9793626at2"/>
<evidence type="ECO:0000313" key="7">
    <source>
        <dbReference type="EMBL" id="OLY44693.1"/>
    </source>
</evidence>
<dbReference type="GO" id="GO:0030267">
    <property type="term" value="F:glyoxylate reductase (NADPH) activity"/>
    <property type="evidence" value="ECO:0007669"/>
    <property type="project" value="TreeGrafter"/>
</dbReference>
<keyword evidence="3" id="KW-0520">NAD</keyword>